<dbReference type="EMBL" id="KZ288353">
    <property type="protein sequence ID" value="PBC27295.1"/>
    <property type="molecule type" value="Genomic_DNA"/>
</dbReference>
<protein>
    <submittedName>
        <fullName evidence="1">Uncharacterized protein</fullName>
    </submittedName>
</protein>
<dbReference type="AlphaFoldDB" id="A0A2A3E6F2"/>
<dbReference type="Proteomes" id="UP000242457">
    <property type="component" value="Unassembled WGS sequence"/>
</dbReference>
<evidence type="ECO:0000313" key="1">
    <source>
        <dbReference type="EMBL" id="PBC27295.1"/>
    </source>
</evidence>
<keyword evidence="2" id="KW-1185">Reference proteome</keyword>
<organism evidence="1 2">
    <name type="scientific">Apis cerana cerana</name>
    <name type="common">Oriental honeybee</name>
    <dbReference type="NCBI Taxonomy" id="94128"/>
    <lineage>
        <taxon>Eukaryota</taxon>
        <taxon>Metazoa</taxon>
        <taxon>Ecdysozoa</taxon>
        <taxon>Arthropoda</taxon>
        <taxon>Hexapoda</taxon>
        <taxon>Insecta</taxon>
        <taxon>Pterygota</taxon>
        <taxon>Neoptera</taxon>
        <taxon>Endopterygota</taxon>
        <taxon>Hymenoptera</taxon>
        <taxon>Apocrita</taxon>
        <taxon>Aculeata</taxon>
        <taxon>Apoidea</taxon>
        <taxon>Anthophila</taxon>
        <taxon>Apidae</taxon>
        <taxon>Apis</taxon>
    </lineage>
</organism>
<reference evidence="1 2" key="1">
    <citation type="submission" date="2014-07" db="EMBL/GenBank/DDBJ databases">
        <title>Genomic and transcriptomic analysis on Apis cerana provide comprehensive insights into honey bee biology.</title>
        <authorList>
            <person name="Diao Q."/>
            <person name="Sun L."/>
            <person name="Zheng H."/>
            <person name="Zheng H."/>
            <person name="Xu S."/>
            <person name="Wang S."/>
            <person name="Zeng Z."/>
            <person name="Hu F."/>
            <person name="Su S."/>
            <person name="Wu J."/>
        </authorList>
    </citation>
    <scope>NUCLEOTIDE SEQUENCE [LARGE SCALE GENOMIC DNA]</scope>
    <source>
        <tissue evidence="1">Pupae without intestine</tissue>
    </source>
</reference>
<gene>
    <name evidence="1" type="ORF">APICC_04220</name>
</gene>
<proteinExistence type="predicted"/>
<sequence>MAASVVFNYYALKRCKILSKYSISRWILRRLWFDSQMELGLAVPPLGLALKQQRSSMPLVCASSFSIDPRSYDFLMLPVTPTLLDVTTLPLIQ</sequence>
<accession>A0A2A3E6F2</accession>
<name>A0A2A3E6F2_APICC</name>
<evidence type="ECO:0000313" key="2">
    <source>
        <dbReference type="Proteomes" id="UP000242457"/>
    </source>
</evidence>